<protein>
    <submittedName>
        <fullName evidence="2">Uncharacterized protein</fullName>
    </submittedName>
</protein>
<evidence type="ECO:0000313" key="2">
    <source>
        <dbReference type="EMBL" id="KAK8852114.1"/>
    </source>
</evidence>
<organism evidence="2 3">
    <name type="scientific">Apiospora arundinis</name>
    <dbReference type="NCBI Taxonomy" id="335852"/>
    <lineage>
        <taxon>Eukaryota</taxon>
        <taxon>Fungi</taxon>
        <taxon>Dikarya</taxon>
        <taxon>Ascomycota</taxon>
        <taxon>Pezizomycotina</taxon>
        <taxon>Sordariomycetes</taxon>
        <taxon>Xylariomycetidae</taxon>
        <taxon>Amphisphaeriales</taxon>
        <taxon>Apiosporaceae</taxon>
        <taxon>Apiospora</taxon>
    </lineage>
</organism>
<evidence type="ECO:0000256" key="1">
    <source>
        <dbReference type="SAM" id="SignalP"/>
    </source>
</evidence>
<accession>A0ABR2HU34</accession>
<gene>
    <name evidence="2" type="ORF">PGQ11_014593</name>
</gene>
<sequence>MYKKILAVAPFLLSGVQAKPCLTCTPDSCYAAARQTGIPGLNAKEDCSAFMRTTITPATSYFTASVTAVQTFDVTDIFTTSNFDTATQTDTTSVTTSETSFSTISSILATQTDNFAVTITQTETQTTTSTQTNTFFTTITGAPVPNKRSVPLPVKDLLAQRGAGLRKRSVQVANGGVPAYATDVCTDAKAYSSACRCNGVRTTTITAAVPTATLTVTNSASVTQTSQSSVTLSLTTTATQTQTQTITQVVTEIVTVPLTSTISQTSTSTATETTTTGVTETTATTATSTLTPAPTSGVLRVSGSQFDGQYARVAGGAEDRTVSFGARSVATTITLDANKHLQVTADGGIGNTNQAARDVLYFNTAGRIAQAGYAQLECTAAAGTGILSCTRTGYGAVFFTTCNDMMNTVVISTTVDAGCTAFNYIIEKP</sequence>
<reference evidence="2 3" key="1">
    <citation type="journal article" date="2024" name="IMA Fungus">
        <title>Apiospora arundinis, a panoply of carbohydrate-active enzymes and secondary metabolites.</title>
        <authorList>
            <person name="Sorensen T."/>
            <person name="Petersen C."/>
            <person name="Muurmann A.T."/>
            <person name="Christiansen J.V."/>
            <person name="Brundto M.L."/>
            <person name="Overgaard C.K."/>
            <person name="Boysen A.T."/>
            <person name="Wollenberg R.D."/>
            <person name="Larsen T.O."/>
            <person name="Sorensen J.L."/>
            <person name="Nielsen K.L."/>
            <person name="Sondergaard T.E."/>
        </authorList>
    </citation>
    <scope>NUCLEOTIDE SEQUENCE [LARGE SCALE GENOMIC DNA]</scope>
    <source>
        <strain evidence="2 3">AAU 773</strain>
    </source>
</reference>
<keyword evidence="1" id="KW-0732">Signal</keyword>
<keyword evidence="3" id="KW-1185">Reference proteome</keyword>
<dbReference type="Proteomes" id="UP001390339">
    <property type="component" value="Unassembled WGS sequence"/>
</dbReference>
<evidence type="ECO:0000313" key="3">
    <source>
        <dbReference type="Proteomes" id="UP001390339"/>
    </source>
</evidence>
<proteinExistence type="predicted"/>
<feature type="chain" id="PRO_5045909145" evidence="1">
    <location>
        <begin position="19"/>
        <end position="429"/>
    </location>
</feature>
<dbReference type="EMBL" id="JAPCWZ010000009">
    <property type="protein sequence ID" value="KAK8852114.1"/>
    <property type="molecule type" value="Genomic_DNA"/>
</dbReference>
<name>A0ABR2HU34_9PEZI</name>
<feature type="signal peptide" evidence="1">
    <location>
        <begin position="1"/>
        <end position="18"/>
    </location>
</feature>
<comment type="caution">
    <text evidence="2">The sequence shown here is derived from an EMBL/GenBank/DDBJ whole genome shotgun (WGS) entry which is preliminary data.</text>
</comment>